<reference evidence="9 10" key="1">
    <citation type="submission" date="2020-08" db="EMBL/GenBank/DDBJ databases">
        <title>Genomic Encyclopedia of Type Strains, Phase III (KMG-III): the genomes of soil and plant-associated and newly described type strains.</title>
        <authorList>
            <person name="Whitman W."/>
        </authorList>
    </citation>
    <scope>NUCLEOTIDE SEQUENCE [LARGE SCALE GENOMIC DNA]</scope>
    <source>
        <strain evidence="9 10">CECT 7247</strain>
    </source>
</reference>
<keyword evidence="3 9" id="KW-0808">Transferase</keyword>
<name>A0ABR6GRX6_9BURK</name>
<dbReference type="InterPro" id="IPR017475">
    <property type="entry name" value="EPS_sugar_tfrase"/>
</dbReference>
<evidence type="ECO:0000256" key="7">
    <source>
        <dbReference type="SAM" id="Phobius"/>
    </source>
</evidence>
<dbReference type="InterPro" id="IPR003362">
    <property type="entry name" value="Bact_transf"/>
</dbReference>
<feature type="transmembrane region" description="Helical" evidence="7">
    <location>
        <begin position="108"/>
        <end position="126"/>
    </location>
</feature>
<evidence type="ECO:0000256" key="5">
    <source>
        <dbReference type="ARBA" id="ARBA00022989"/>
    </source>
</evidence>
<dbReference type="NCBIfam" id="TIGR03025">
    <property type="entry name" value="EPS_sugtrans"/>
    <property type="match status" value="1"/>
</dbReference>
<dbReference type="PANTHER" id="PTHR30576:SF21">
    <property type="entry name" value="UDP-GLUCOSE:UNDECAPRENYL-PHOSPHATE GLUCOSE-1-PHOSPHATE TRANSFERASE"/>
    <property type="match status" value="1"/>
</dbReference>
<protein>
    <submittedName>
        <fullName evidence="9">Colanic acid biosynthesis UDP-glucose lipid carrier transferase</fullName>
    </submittedName>
</protein>
<evidence type="ECO:0000256" key="3">
    <source>
        <dbReference type="ARBA" id="ARBA00022679"/>
    </source>
</evidence>
<dbReference type="NCBIfam" id="TIGR03023">
    <property type="entry name" value="WcaJ_sugtrans"/>
    <property type="match status" value="1"/>
</dbReference>
<sequence length="464" mass="52242">MFEDRNYKRTFYSAPQSVQSFIAAFLEPSLIVLVYLAVLAWFGEPVMRSTYTLCMLVFALTFPGRNHFGEHPASAVTDIIGSWLMLLLILGMFAYATSSFHYFERDVLMWWAILTPVSQIVAVEVGRQVLRWRSRQPWIRRSAIIVGAGPLGAKVARALEAGPMKGVELLGFFDDRQDDRLHGDTNGRILGTLPELSDFVRAHGVREVYITLPLGSQPRIVQLLEQVQGTTASIFFVPDVFGISIIQGRLQDMNGVPVVGILETPFTGVNEVVKRISDIILASLILLLISPILVALAIGVKMSSPGPIIFRQRRNGLDGDEIMVYKFRSMRVMDNGTVVKQATKGDPRITPFGAFIRRTSLDELPQFVNVLQGRMSIVGPRPHAVAHNEEYRQIIKAYMVRHKVKPGITGWAQVNGLRGETDTIDKMKARVEYDLEYLRNWSLGLDLQIIVRTVRLMIFDRHAY</sequence>
<proteinExistence type="inferred from homology"/>
<dbReference type="Pfam" id="PF02397">
    <property type="entry name" value="Bac_transf"/>
    <property type="match status" value="1"/>
</dbReference>
<accession>A0ABR6GRX6</accession>
<feature type="transmembrane region" description="Helical" evidence="7">
    <location>
        <begin position="76"/>
        <end position="96"/>
    </location>
</feature>
<feature type="domain" description="Bacterial sugar transferase" evidence="8">
    <location>
        <begin position="274"/>
        <end position="458"/>
    </location>
</feature>
<comment type="subcellular location">
    <subcellularLocation>
        <location evidence="1">Membrane</location>
        <topology evidence="1">Multi-pass membrane protein</topology>
    </subcellularLocation>
</comment>
<keyword evidence="6 7" id="KW-0472">Membrane</keyword>
<organism evidence="9 10">
    <name type="scientific">Roseateles terrae</name>
    <dbReference type="NCBI Taxonomy" id="431060"/>
    <lineage>
        <taxon>Bacteria</taxon>
        <taxon>Pseudomonadati</taxon>
        <taxon>Pseudomonadota</taxon>
        <taxon>Betaproteobacteria</taxon>
        <taxon>Burkholderiales</taxon>
        <taxon>Sphaerotilaceae</taxon>
        <taxon>Roseateles</taxon>
    </lineage>
</organism>
<dbReference type="RefSeq" id="WP_088450580.1">
    <property type="nucleotide sequence ID" value="NZ_JACHXO010000002.1"/>
</dbReference>
<keyword evidence="10" id="KW-1185">Reference proteome</keyword>
<dbReference type="EMBL" id="JACHXO010000002">
    <property type="protein sequence ID" value="MBB3194457.1"/>
    <property type="molecule type" value="Genomic_DNA"/>
</dbReference>
<comment type="caution">
    <text evidence="9">The sequence shown here is derived from an EMBL/GenBank/DDBJ whole genome shotgun (WGS) entry which is preliminary data.</text>
</comment>
<comment type="similarity">
    <text evidence="2">Belongs to the bacterial sugar transferase family.</text>
</comment>
<dbReference type="InterPro" id="IPR036291">
    <property type="entry name" value="NAD(P)-bd_dom_sf"/>
</dbReference>
<evidence type="ECO:0000259" key="8">
    <source>
        <dbReference type="Pfam" id="PF02397"/>
    </source>
</evidence>
<dbReference type="InterPro" id="IPR017473">
    <property type="entry name" value="Undecaprenyl-P_gluc_Ptfrase"/>
</dbReference>
<dbReference type="SUPFAM" id="SSF51735">
    <property type="entry name" value="NAD(P)-binding Rossmann-fold domains"/>
    <property type="match status" value="1"/>
</dbReference>
<feature type="transmembrane region" description="Helical" evidence="7">
    <location>
        <begin position="21"/>
        <end position="42"/>
    </location>
</feature>
<feature type="transmembrane region" description="Helical" evidence="7">
    <location>
        <begin position="48"/>
        <end position="64"/>
    </location>
</feature>
<keyword evidence="5 7" id="KW-1133">Transmembrane helix</keyword>
<evidence type="ECO:0000256" key="2">
    <source>
        <dbReference type="ARBA" id="ARBA00006464"/>
    </source>
</evidence>
<evidence type="ECO:0000256" key="6">
    <source>
        <dbReference type="ARBA" id="ARBA00023136"/>
    </source>
</evidence>
<keyword evidence="4 7" id="KW-0812">Transmembrane</keyword>
<evidence type="ECO:0000256" key="1">
    <source>
        <dbReference type="ARBA" id="ARBA00004141"/>
    </source>
</evidence>
<dbReference type="PANTHER" id="PTHR30576">
    <property type="entry name" value="COLANIC BIOSYNTHESIS UDP-GLUCOSE LIPID CARRIER TRANSFERASE"/>
    <property type="match status" value="1"/>
</dbReference>
<dbReference type="Gene3D" id="3.40.50.720">
    <property type="entry name" value="NAD(P)-binding Rossmann-like Domain"/>
    <property type="match status" value="1"/>
</dbReference>
<evidence type="ECO:0000256" key="4">
    <source>
        <dbReference type="ARBA" id="ARBA00022692"/>
    </source>
</evidence>
<evidence type="ECO:0000313" key="10">
    <source>
        <dbReference type="Proteomes" id="UP000574369"/>
    </source>
</evidence>
<evidence type="ECO:0000313" key="9">
    <source>
        <dbReference type="EMBL" id="MBB3194457.1"/>
    </source>
</evidence>
<dbReference type="Pfam" id="PF13727">
    <property type="entry name" value="CoA_binding_3"/>
    <property type="match status" value="1"/>
</dbReference>
<dbReference type="GO" id="GO:0016740">
    <property type="term" value="F:transferase activity"/>
    <property type="evidence" value="ECO:0007669"/>
    <property type="project" value="UniProtKB-KW"/>
</dbReference>
<feature type="transmembrane region" description="Helical" evidence="7">
    <location>
        <begin position="279"/>
        <end position="300"/>
    </location>
</feature>
<dbReference type="Proteomes" id="UP000574369">
    <property type="component" value="Unassembled WGS sequence"/>
</dbReference>
<gene>
    <name evidence="9" type="ORF">FHS28_001842</name>
</gene>